<evidence type="ECO:0000313" key="1">
    <source>
        <dbReference type="EMBL" id="KAJ2966991.1"/>
    </source>
</evidence>
<evidence type="ECO:0000313" key="2">
    <source>
        <dbReference type="Proteomes" id="UP001144978"/>
    </source>
</evidence>
<dbReference type="EMBL" id="JANSHE010006464">
    <property type="protein sequence ID" value="KAJ2966991.1"/>
    <property type="molecule type" value="Genomic_DNA"/>
</dbReference>
<keyword evidence="2" id="KW-1185">Reference proteome</keyword>
<accession>A0ACC1MK32</accession>
<name>A0ACC1MK32_9APHY</name>
<comment type="caution">
    <text evidence="1">The sequence shown here is derived from an EMBL/GenBank/DDBJ whole genome shotgun (WGS) entry which is preliminary data.</text>
</comment>
<reference evidence="1" key="1">
    <citation type="submission" date="2022-08" db="EMBL/GenBank/DDBJ databases">
        <title>Genome Sequence of Pycnoporus sanguineus.</title>
        <authorList>
            <person name="Buettner E."/>
        </authorList>
    </citation>
    <scope>NUCLEOTIDE SEQUENCE</scope>
    <source>
        <strain evidence="1">CG-C14</strain>
    </source>
</reference>
<gene>
    <name evidence="1" type="ORF">NUW54_g13643</name>
</gene>
<proteinExistence type="predicted"/>
<dbReference type="Proteomes" id="UP001144978">
    <property type="component" value="Unassembled WGS sequence"/>
</dbReference>
<protein>
    <submittedName>
        <fullName evidence="1">Uncharacterized protein</fullName>
    </submittedName>
</protein>
<organism evidence="1 2">
    <name type="scientific">Trametes sanguinea</name>
    <dbReference type="NCBI Taxonomy" id="158606"/>
    <lineage>
        <taxon>Eukaryota</taxon>
        <taxon>Fungi</taxon>
        <taxon>Dikarya</taxon>
        <taxon>Basidiomycota</taxon>
        <taxon>Agaricomycotina</taxon>
        <taxon>Agaricomycetes</taxon>
        <taxon>Polyporales</taxon>
        <taxon>Polyporaceae</taxon>
        <taxon>Trametes</taxon>
    </lineage>
</organism>
<sequence length="301" mass="32565">MLLLQQGVPRAKFTSLPSTTAILLRLAVQNNQPRSGGSPAMAQEPRRMGGRLKQISDAQRPATRRQTSRLTSGSRSCGVAPEDTPSKSTTPTLPVPAPRVTRNDTASSLLSSVQDSDTAVSMIPAATLAPVRVPQPTPSQIPSSLNAPPSQEASHSSIATRDDAVEDYWYALSHVGGIFRLDSAQYVLQDWDTKAASLMLGSYVHLARLPRGPDNYGTSCTCTLWKATNTCVHDRLLLHRVFDFEALPVIAPTPLPPAVFLQKTPFRDVFIYSSGRSLALSVMPLFTELQTRAPCCRTCGP</sequence>